<dbReference type="RefSeq" id="WP_018187650.1">
    <property type="nucleotide sequence ID" value="NZ_JAUZVT010000001.1"/>
</dbReference>
<dbReference type="Proteomes" id="UP001262835">
    <property type="component" value="Unassembled WGS sequence"/>
</dbReference>
<accession>A0ABU3GEZ6</accession>
<reference evidence="1 2" key="1">
    <citation type="submission" date="2023-08" db="EMBL/GenBank/DDBJ databases">
        <title>Microbacterium aquilitoris sp. nov. and Microbacterium gwkjibeachense sp. nov., isolated from beach.</title>
        <authorList>
            <person name="Lee S.D."/>
            <person name="Yang H."/>
            <person name="Kim I."/>
        </authorList>
    </citation>
    <scope>NUCLEOTIDE SEQUENCE [LARGE SCALE GENOMIC DNA]</scope>
    <source>
        <strain evidence="1 2">KSW-18</strain>
    </source>
</reference>
<proteinExistence type="predicted"/>
<evidence type="ECO:0000313" key="1">
    <source>
        <dbReference type="EMBL" id="MDT3329263.1"/>
    </source>
</evidence>
<protein>
    <submittedName>
        <fullName evidence="1">Uncharacterized protein</fullName>
    </submittedName>
</protein>
<evidence type="ECO:0000313" key="2">
    <source>
        <dbReference type="Proteomes" id="UP001262835"/>
    </source>
</evidence>
<keyword evidence="2" id="KW-1185">Reference proteome</keyword>
<gene>
    <name evidence="1" type="ORF">Q9S78_01145</name>
</gene>
<comment type="caution">
    <text evidence="1">The sequence shown here is derived from an EMBL/GenBank/DDBJ whole genome shotgun (WGS) entry which is preliminary data.</text>
</comment>
<name>A0ABU3GEZ6_9MICO</name>
<sequence>MAGSSTSDMSLAELASLVEAAGAGAPPDSGGEVRGIRHADELVRRSRERLQEVVSTARSHDVSWQEIGDALGVSRQAAFKRFGAKGEGETMAAPGIDLTDRTSEVFAHLDAGDYEAVRAHMTYTCGRALTKRKLMGVWDEVRGESGRLDACVEATVRTADGSTPLAKLANRHLSTGAIVQVTLQHEAGEWIGRVAYNGSGKITGILIAPPGSRDLPF</sequence>
<dbReference type="EMBL" id="JAUZVT010000001">
    <property type="protein sequence ID" value="MDT3329263.1"/>
    <property type="molecule type" value="Genomic_DNA"/>
</dbReference>
<organism evidence="1 2">
    <name type="scientific">Microbacterium aquilitoris</name>
    <dbReference type="NCBI Taxonomy" id="3067307"/>
    <lineage>
        <taxon>Bacteria</taxon>
        <taxon>Bacillati</taxon>
        <taxon>Actinomycetota</taxon>
        <taxon>Actinomycetes</taxon>
        <taxon>Micrococcales</taxon>
        <taxon>Microbacteriaceae</taxon>
        <taxon>Microbacterium</taxon>
    </lineage>
</organism>